<keyword evidence="1" id="KW-0812">Transmembrane</keyword>
<evidence type="ECO:0000313" key="3">
    <source>
        <dbReference type="Proteomes" id="UP000275137"/>
    </source>
</evidence>
<comment type="caution">
    <text evidence="2">The sequence shown here is derived from an EMBL/GenBank/DDBJ whole genome shotgun (WGS) entry which is preliminary data.</text>
</comment>
<gene>
    <name evidence="2" type="ORF">ED236_02370</name>
</gene>
<proteinExistence type="predicted"/>
<protein>
    <submittedName>
        <fullName evidence="2">Oxalate:formate antiporter</fullName>
    </submittedName>
</protein>
<sequence>METKSASLGRYVVAILFWAYVLIPLAWGVSQTLRKALLLLH</sequence>
<dbReference type="Proteomes" id="UP000275137">
    <property type="component" value="Unassembled WGS sequence"/>
</dbReference>
<feature type="transmembrane region" description="Helical" evidence="1">
    <location>
        <begin position="12"/>
        <end position="30"/>
    </location>
</feature>
<keyword evidence="1" id="KW-0472">Membrane</keyword>
<keyword evidence="1" id="KW-1133">Transmembrane helix</keyword>
<accession>A0A3N0V6L7</accession>
<evidence type="ECO:0000256" key="1">
    <source>
        <dbReference type="SAM" id="Phobius"/>
    </source>
</evidence>
<reference evidence="2 3" key="1">
    <citation type="submission" date="2018-10" db="EMBL/GenBank/DDBJ databases">
        <authorList>
            <person name="Chen W.-M."/>
        </authorList>
    </citation>
    <scope>NUCLEOTIDE SEQUENCE [LARGE SCALE GENOMIC DNA]</scope>
    <source>
        <strain evidence="2 3">H-5</strain>
    </source>
</reference>
<keyword evidence="3" id="KW-1185">Reference proteome</keyword>
<dbReference type="EMBL" id="RJVP01000001">
    <property type="protein sequence ID" value="ROH88325.1"/>
    <property type="molecule type" value="Genomic_DNA"/>
</dbReference>
<dbReference type="AlphaFoldDB" id="A0A3N0V6L7"/>
<dbReference type="RefSeq" id="WP_123236317.1">
    <property type="nucleotide sequence ID" value="NZ_RJVP01000001.1"/>
</dbReference>
<organism evidence="2 3">
    <name type="scientific">Pseudomethylobacillus aquaticus</name>
    <dbReference type="NCBI Taxonomy" id="2676064"/>
    <lineage>
        <taxon>Bacteria</taxon>
        <taxon>Pseudomonadati</taxon>
        <taxon>Pseudomonadota</taxon>
        <taxon>Betaproteobacteria</taxon>
        <taxon>Nitrosomonadales</taxon>
        <taxon>Methylophilaceae</taxon>
        <taxon>Pseudomethylobacillus</taxon>
    </lineage>
</organism>
<evidence type="ECO:0000313" key="2">
    <source>
        <dbReference type="EMBL" id="ROH88325.1"/>
    </source>
</evidence>
<name>A0A3N0V6L7_9PROT</name>